<dbReference type="SUPFAM" id="SSF51445">
    <property type="entry name" value="(Trans)glycosidases"/>
    <property type="match status" value="1"/>
</dbReference>
<evidence type="ECO:0000313" key="4">
    <source>
        <dbReference type="EMBL" id="GIG92254.1"/>
    </source>
</evidence>
<dbReference type="InterPro" id="IPR017853">
    <property type="entry name" value="GH"/>
</dbReference>
<dbReference type="RefSeq" id="WP_239141835.1">
    <property type="nucleotide sequence ID" value="NZ_BONW01000042.1"/>
</dbReference>
<evidence type="ECO:0000256" key="1">
    <source>
        <dbReference type="ARBA" id="ARBA00005336"/>
    </source>
</evidence>
<accession>A0ABQ4EC76</accession>
<reference evidence="4 5" key="1">
    <citation type="submission" date="2021-01" db="EMBL/GenBank/DDBJ databases">
        <title>Whole genome shotgun sequence of Plantactinospora endophytica NBRC 110450.</title>
        <authorList>
            <person name="Komaki H."/>
            <person name="Tamura T."/>
        </authorList>
    </citation>
    <scope>NUCLEOTIDE SEQUENCE [LARGE SCALE GENOMIC DNA]</scope>
    <source>
        <strain evidence="4 5">NBRC 110450</strain>
    </source>
</reference>
<dbReference type="InterPro" id="IPR013783">
    <property type="entry name" value="Ig-like_fold"/>
</dbReference>
<sequence>MKSQLPVADGATTDVAAPWRDPRLSPVERAEALVPLMTLEEKVAQLVGVWVGADASGEGVAPYQFEMMDDAPHWDTVIRHGLGQLTRPFGTAPVDPVAGARSLAASQAEIVAASRFGIPAQVHEECLTGFAAWRATVYPAPLSWGASFDPELVEEAAGRIARSMRAAGVHQGLAPVLDVTRDYRWGRTEETIGEDPYLVGTIGAAYVRGLENGGVVATLKHFAGYSASRGGRNLAPVPMGPRELADVILPPFEMALRFGGARSVMNSYAEIDGVPVGADEGLLTRLLRDEWGFTGTVVADYFSIRFLQTLHGVAGEAGDAARLALRAGIDVELPTVDVFGAPLVEAVRAGTVDEALVDRALRRVLAQKAELGLLDEDWQPLPEDVEGLRLDDEAAQDVSLRLARESVVLLRNTDGVLPLGPERRVALVGPLADDPMGMLGCYTFPAHIGVRYPGSGMGVEIPSLRDALGALHPELRYAAGCDITGDDTSGFAEAVAAARESDVCVLAVGDRAGLFGRGTSGEGCDAVDLRLPGVQAELVSAVLGTGTPVVLVLLTGRPYALGAEFDPAAAVVQAFFPGQRGGQALAEVLTGAVDPSGRLPVSVPRDAGGLPTSYLAPPLGRRSEVSSVDPTPAFPFGHGLGYTTFEWSDPEIVGPDGHPQQAADDNGAGTEWPVDDAVTVRITVRNAGSRAGTEVVQLYLHDPVAQTTRPVVRLVGYTRVPLEPGQAAYATFTVPADVTSFTGLHGRRIVEPGDVELRFGRSSGDPAATVRLRLTGAEREVGHRRHLLSPARVEPVPTLPSTVTEVPG</sequence>
<dbReference type="Proteomes" id="UP000646749">
    <property type="component" value="Unassembled WGS sequence"/>
</dbReference>
<dbReference type="InterPro" id="IPR036962">
    <property type="entry name" value="Glyco_hydro_3_N_sf"/>
</dbReference>
<keyword evidence="2" id="KW-0378">Hydrolase</keyword>
<organism evidence="4 5">
    <name type="scientific">Plantactinospora endophytica</name>
    <dbReference type="NCBI Taxonomy" id="673535"/>
    <lineage>
        <taxon>Bacteria</taxon>
        <taxon>Bacillati</taxon>
        <taxon>Actinomycetota</taxon>
        <taxon>Actinomycetes</taxon>
        <taxon>Micromonosporales</taxon>
        <taxon>Micromonosporaceae</taxon>
        <taxon>Plantactinospora</taxon>
    </lineage>
</organism>
<dbReference type="Gene3D" id="3.40.50.1700">
    <property type="entry name" value="Glycoside hydrolase family 3 C-terminal domain"/>
    <property type="match status" value="1"/>
</dbReference>
<feature type="domain" description="Fibronectin type III-like" evidence="3">
    <location>
        <begin position="694"/>
        <end position="763"/>
    </location>
</feature>
<dbReference type="Gene3D" id="2.60.40.10">
    <property type="entry name" value="Immunoglobulins"/>
    <property type="match status" value="1"/>
</dbReference>
<dbReference type="Pfam" id="PF14310">
    <property type="entry name" value="Fn3-like"/>
    <property type="match status" value="1"/>
</dbReference>
<comment type="caution">
    <text evidence="4">The sequence shown here is derived from an EMBL/GenBank/DDBJ whole genome shotgun (WGS) entry which is preliminary data.</text>
</comment>
<dbReference type="EMBL" id="BONW01000042">
    <property type="protein sequence ID" value="GIG92254.1"/>
    <property type="molecule type" value="Genomic_DNA"/>
</dbReference>
<dbReference type="PANTHER" id="PTHR42715">
    <property type="entry name" value="BETA-GLUCOSIDASE"/>
    <property type="match status" value="1"/>
</dbReference>
<evidence type="ECO:0000259" key="3">
    <source>
        <dbReference type="SMART" id="SM01217"/>
    </source>
</evidence>
<dbReference type="InterPro" id="IPR036881">
    <property type="entry name" value="Glyco_hydro_3_C_sf"/>
</dbReference>
<dbReference type="InterPro" id="IPR001764">
    <property type="entry name" value="Glyco_hydro_3_N"/>
</dbReference>
<dbReference type="InterPro" id="IPR050288">
    <property type="entry name" value="Cellulose_deg_GH3"/>
</dbReference>
<proteinExistence type="inferred from homology"/>
<keyword evidence="5" id="KW-1185">Reference proteome</keyword>
<dbReference type="Gene3D" id="3.20.20.300">
    <property type="entry name" value="Glycoside hydrolase, family 3, N-terminal domain"/>
    <property type="match status" value="1"/>
</dbReference>
<dbReference type="PRINTS" id="PR00133">
    <property type="entry name" value="GLHYDRLASE3"/>
</dbReference>
<dbReference type="InterPro" id="IPR002772">
    <property type="entry name" value="Glyco_hydro_3_C"/>
</dbReference>
<dbReference type="Pfam" id="PF00933">
    <property type="entry name" value="Glyco_hydro_3"/>
    <property type="match status" value="1"/>
</dbReference>
<protein>
    <submittedName>
        <fullName evidence="4">Beta-glucosidase</fullName>
    </submittedName>
</protein>
<dbReference type="InterPro" id="IPR026891">
    <property type="entry name" value="Fn3-like"/>
</dbReference>
<dbReference type="SMART" id="SM01217">
    <property type="entry name" value="Fn3_like"/>
    <property type="match status" value="1"/>
</dbReference>
<evidence type="ECO:0000256" key="2">
    <source>
        <dbReference type="ARBA" id="ARBA00022801"/>
    </source>
</evidence>
<dbReference type="SUPFAM" id="SSF52279">
    <property type="entry name" value="Beta-D-glucan exohydrolase, C-terminal domain"/>
    <property type="match status" value="1"/>
</dbReference>
<dbReference type="PANTHER" id="PTHR42715:SF10">
    <property type="entry name" value="BETA-GLUCOSIDASE"/>
    <property type="match status" value="1"/>
</dbReference>
<evidence type="ECO:0000313" key="5">
    <source>
        <dbReference type="Proteomes" id="UP000646749"/>
    </source>
</evidence>
<gene>
    <name evidence="4" type="ORF">Pen02_71900</name>
</gene>
<dbReference type="Pfam" id="PF01915">
    <property type="entry name" value="Glyco_hydro_3_C"/>
    <property type="match status" value="1"/>
</dbReference>
<comment type="similarity">
    <text evidence="1">Belongs to the glycosyl hydrolase 3 family.</text>
</comment>
<name>A0ABQ4EC76_9ACTN</name>